<keyword evidence="2" id="KW-1185">Reference proteome</keyword>
<reference evidence="2" key="1">
    <citation type="journal article" date="2019" name="Int. J. Syst. Evol. Microbiol.">
        <title>The Global Catalogue of Microorganisms (GCM) 10K type strain sequencing project: providing services to taxonomists for standard genome sequencing and annotation.</title>
        <authorList>
            <consortium name="The Broad Institute Genomics Platform"/>
            <consortium name="The Broad Institute Genome Sequencing Center for Infectious Disease"/>
            <person name="Wu L."/>
            <person name="Ma J."/>
        </authorList>
    </citation>
    <scope>NUCLEOTIDE SEQUENCE [LARGE SCALE GENOMIC DNA]</scope>
    <source>
        <strain evidence="2">KCTC 42984</strain>
    </source>
</reference>
<comment type="caution">
    <text evidence="1">The sequence shown here is derived from an EMBL/GenBank/DDBJ whole genome shotgun (WGS) entry which is preliminary data.</text>
</comment>
<evidence type="ECO:0000313" key="1">
    <source>
        <dbReference type="EMBL" id="MFC3175407.1"/>
    </source>
</evidence>
<accession>A0ABV7IYU5</accession>
<proteinExistence type="predicted"/>
<evidence type="ECO:0000313" key="2">
    <source>
        <dbReference type="Proteomes" id="UP001595604"/>
    </source>
</evidence>
<gene>
    <name evidence="1" type="ORF">ACFOD9_14205</name>
</gene>
<sequence>MNALNFDPYAALAEIQNGRGLRANWAKRANLDPVRADTAPTLAPLAPLALSPASIPKMDERPETAADPASWLAHLARLDAATAPEGFTSARWRELVADARWLTDRHGESAAALGWTASDLFGLDDTLDGWGGLADRLRGARRATFTDTVARWRSDEVDGWLWRRTLRPMRAIWEMQE</sequence>
<dbReference type="RefSeq" id="WP_379510786.1">
    <property type="nucleotide sequence ID" value="NZ_JBHRTQ010000014.1"/>
</dbReference>
<name>A0ABV7IYU5_9SPHN</name>
<organism evidence="1 2">
    <name type="scientific">Novosphingobium bradum</name>
    <dbReference type="NCBI Taxonomy" id="1737444"/>
    <lineage>
        <taxon>Bacteria</taxon>
        <taxon>Pseudomonadati</taxon>
        <taxon>Pseudomonadota</taxon>
        <taxon>Alphaproteobacteria</taxon>
        <taxon>Sphingomonadales</taxon>
        <taxon>Sphingomonadaceae</taxon>
        <taxon>Novosphingobium</taxon>
    </lineage>
</organism>
<protein>
    <submittedName>
        <fullName evidence="1">Uncharacterized protein</fullName>
    </submittedName>
</protein>
<dbReference type="EMBL" id="JBHRTQ010000014">
    <property type="protein sequence ID" value="MFC3175407.1"/>
    <property type="molecule type" value="Genomic_DNA"/>
</dbReference>
<dbReference type="Proteomes" id="UP001595604">
    <property type="component" value="Unassembled WGS sequence"/>
</dbReference>